<dbReference type="Pfam" id="PF03486">
    <property type="entry name" value="HI0933_like"/>
    <property type="match status" value="1"/>
</dbReference>
<organism evidence="6 7">
    <name type="scientific">Formicincola oecophyllae</name>
    <dbReference type="NCBI Taxonomy" id="2558361"/>
    <lineage>
        <taxon>Bacteria</taxon>
        <taxon>Pseudomonadati</taxon>
        <taxon>Pseudomonadota</taxon>
        <taxon>Alphaproteobacteria</taxon>
        <taxon>Acetobacterales</taxon>
        <taxon>Acetobacteraceae</taxon>
        <taxon>Formicincola</taxon>
    </lineage>
</organism>
<dbReference type="SUPFAM" id="SSF51905">
    <property type="entry name" value="FAD/NAD(P)-binding domain"/>
    <property type="match status" value="1"/>
</dbReference>
<gene>
    <name evidence="6" type="ORF">E3E12_05895</name>
</gene>
<dbReference type="EMBL" id="CP038231">
    <property type="protein sequence ID" value="QDH14430.1"/>
    <property type="molecule type" value="Genomic_DNA"/>
</dbReference>
<dbReference type="Gene3D" id="3.50.50.60">
    <property type="entry name" value="FAD/NAD(P)-binding domain"/>
    <property type="match status" value="1"/>
</dbReference>
<evidence type="ECO:0000256" key="1">
    <source>
        <dbReference type="ARBA" id="ARBA00001974"/>
    </source>
</evidence>
<dbReference type="InterPro" id="IPR004792">
    <property type="entry name" value="BaiN-like"/>
</dbReference>
<evidence type="ECO:0000256" key="3">
    <source>
        <dbReference type="ARBA" id="ARBA00022827"/>
    </source>
</evidence>
<dbReference type="Gene3D" id="1.10.8.260">
    <property type="entry name" value="HI0933 insert domain-like"/>
    <property type="match status" value="1"/>
</dbReference>
<dbReference type="PANTHER" id="PTHR42887:SF1">
    <property type="entry name" value="BLR3961 PROTEIN"/>
    <property type="match status" value="1"/>
</dbReference>
<evidence type="ECO:0000313" key="6">
    <source>
        <dbReference type="EMBL" id="QDH14430.1"/>
    </source>
</evidence>
<keyword evidence="2" id="KW-0285">Flavoprotein</keyword>
<dbReference type="InterPro" id="IPR023166">
    <property type="entry name" value="BaiN-like_dom_sf"/>
</dbReference>
<keyword evidence="3" id="KW-0274">FAD</keyword>
<dbReference type="InterPro" id="IPR022460">
    <property type="entry name" value="Flavoprotein_PP4765"/>
</dbReference>
<dbReference type="InterPro" id="IPR055178">
    <property type="entry name" value="RsdA/BaiN/AoA(So)-like_dom"/>
</dbReference>
<sequence length="436" mass="46853">MNNPPSPAFSALPPEAVHTAIVVGAGPAGLFAAEQLSAARHDVLLCDHMAVPARKLLMAGKSGLNITHDEPEGVFLSRYGSSAPFMAAALKSFTPADLRSWAAGLGEESFSGTSGRVLIQSAKATPLLRAWRSRLEGQGVRFEGRRRLVALSPLPPNRPDGARLELLFEGPGGEPHLMLARTAILAMGGGSWARLGSDGRWTGLFKGHANAIAPFQPANCGFVPDWQPEDTARHEGDTLRGVELRSAGEQARGDIIITKAGWEGRPLYALTPQLRAQLSQPGPAPAKAVAHLDLRPNLTDKAVLERLQAQRPRESRSNRLRKALKLTSLERSLLALFAPDARTDTALAHAIKNLPVRFTATEPLDRAISTAGGLKWDQLDRNLMLRATPGLFACGEMLDWEAPTGGYLLQGCFSTAHHCAEGVKHWLQQTPPGETP</sequence>
<dbReference type="Gene3D" id="2.40.30.10">
    <property type="entry name" value="Translation factors"/>
    <property type="match status" value="1"/>
</dbReference>
<comment type="cofactor">
    <cofactor evidence="1">
        <name>FAD</name>
        <dbReference type="ChEBI" id="CHEBI:57692"/>
    </cofactor>
</comment>
<evidence type="ECO:0000259" key="5">
    <source>
        <dbReference type="Pfam" id="PF22780"/>
    </source>
</evidence>
<dbReference type="InterPro" id="IPR057661">
    <property type="entry name" value="RsdA/BaiN/AoA(So)_Rossmann"/>
</dbReference>
<keyword evidence="7" id="KW-1185">Reference proteome</keyword>
<name>A0A4Y6UBX0_9PROT</name>
<evidence type="ECO:0000313" key="7">
    <source>
        <dbReference type="Proteomes" id="UP000318709"/>
    </source>
</evidence>
<dbReference type="Pfam" id="PF22780">
    <property type="entry name" value="HI0933_like_1st"/>
    <property type="match status" value="1"/>
</dbReference>
<accession>A0A4Y6UBX0</accession>
<evidence type="ECO:0000256" key="2">
    <source>
        <dbReference type="ARBA" id="ARBA00022630"/>
    </source>
</evidence>
<protein>
    <submittedName>
        <fullName evidence="6">TIGR03862 family flavoprotein</fullName>
    </submittedName>
</protein>
<dbReference type="NCBIfam" id="TIGR00275">
    <property type="entry name" value="aminoacetone oxidase family FAD-binding enzyme"/>
    <property type="match status" value="1"/>
</dbReference>
<feature type="domain" description="RsdA/BaiN/AoA(So)-like Rossmann fold-like" evidence="4">
    <location>
        <begin position="19"/>
        <end position="421"/>
    </location>
</feature>
<dbReference type="InterPro" id="IPR036188">
    <property type="entry name" value="FAD/NAD-bd_sf"/>
</dbReference>
<dbReference type="KEGG" id="swf:E3E12_05895"/>
<dbReference type="SUPFAM" id="SSF160996">
    <property type="entry name" value="HI0933 insert domain-like"/>
    <property type="match status" value="1"/>
</dbReference>
<evidence type="ECO:0000259" key="4">
    <source>
        <dbReference type="Pfam" id="PF03486"/>
    </source>
</evidence>
<dbReference type="OrthoDB" id="5288829at2"/>
<dbReference type="PANTHER" id="PTHR42887">
    <property type="entry name" value="OS12G0638800 PROTEIN"/>
    <property type="match status" value="1"/>
</dbReference>
<feature type="domain" description="RsdA/BaiN/AoA(So)-like insert" evidence="5">
    <location>
        <begin position="216"/>
        <end position="369"/>
    </location>
</feature>
<proteinExistence type="predicted"/>
<dbReference type="AlphaFoldDB" id="A0A4Y6UBX0"/>
<dbReference type="Proteomes" id="UP000318709">
    <property type="component" value="Chromosome"/>
</dbReference>
<dbReference type="NCBIfam" id="TIGR03862">
    <property type="entry name" value="flavo_PP4765"/>
    <property type="match status" value="1"/>
</dbReference>
<reference evidence="6 7" key="1">
    <citation type="submission" date="2019-03" db="EMBL/GenBank/DDBJ databases">
        <title>The complete genome sequence of Swingsia_sp. F3b2 LMG30590(T).</title>
        <authorList>
            <person name="Chua K.-O."/>
            <person name="Chan K.-G."/>
            <person name="See-Too W.-S."/>
        </authorList>
    </citation>
    <scope>NUCLEOTIDE SEQUENCE [LARGE SCALE GENOMIC DNA]</scope>
    <source>
        <strain evidence="6 7">F3b2</strain>
    </source>
</reference>